<feature type="region of interest" description="Disordered" evidence="1">
    <location>
        <begin position="1"/>
        <end position="56"/>
    </location>
</feature>
<dbReference type="Proteomes" id="UP001054252">
    <property type="component" value="Unassembled WGS sequence"/>
</dbReference>
<gene>
    <name evidence="2" type="ORF">SLEP1_g5930</name>
</gene>
<organism evidence="2 3">
    <name type="scientific">Rubroshorea leprosula</name>
    <dbReference type="NCBI Taxonomy" id="152421"/>
    <lineage>
        <taxon>Eukaryota</taxon>
        <taxon>Viridiplantae</taxon>
        <taxon>Streptophyta</taxon>
        <taxon>Embryophyta</taxon>
        <taxon>Tracheophyta</taxon>
        <taxon>Spermatophyta</taxon>
        <taxon>Magnoliopsida</taxon>
        <taxon>eudicotyledons</taxon>
        <taxon>Gunneridae</taxon>
        <taxon>Pentapetalae</taxon>
        <taxon>rosids</taxon>
        <taxon>malvids</taxon>
        <taxon>Malvales</taxon>
        <taxon>Dipterocarpaceae</taxon>
        <taxon>Rubroshorea</taxon>
    </lineage>
</organism>
<protein>
    <submittedName>
        <fullName evidence="2">Uncharacterized protein</fullName>
    </submittedName>
</protein>
<keyword evidence="3" id="KW-1185">Reference proteome</keyword>
<dbReference type="AlphaFoldDB" id="A0AAV5I1M8"/>
<proteinExistence type="predicted"/>
<sequence>MRSDGSTLERSNKKRPHNITSKHSGCSLDPVVEENLTDHPDPTFELSRLSEEDQTADRELLVETGPSQTQQYPVISQPIDKMTDTIQCTYSTDSLKSKTNLTSVCNISINSAPSWS</sequence>
<name>A0AAV5I1M8_9ROSI</name>
<evidence type="ECO:0000256" key="1">
    <source>
        <dbReference type="SAM" id="MobiDB-lite"/>
    </source>
</evidence>
<feature type="compositionally biased region" description="Basic and acidic residues" evidence="1">
    <location>
        <begin position="36"/>
        <end position="56"/>
    </location>
</feature>
<evidence type="ECO:0000313" key="3">
    <source>
        <dbReference type="Proteomes" id="UP001054252"/>
    </source>
</evidence>
<evidence type="ECO:0000313" key="2">
    <source>
        <dbReference type="EMBL" id="GKU92164.1"/>
    </source>
</evidence>
<comment type="caution">
    <text evidence="2">The sequence shown here is derived from an EMBL/GenBank/DDBJ whole genome shotgun (WGS) entry which is preliminary data.</text>
</comment>
<accession>A0AAV5I1M8</accession>
<dbReference type="EMBL" id="BPVZ01000005">
    <property type="protein sequence ID" value="GKU92164.1"/>
    <property type="molecule type" value="Genomic_DNA"/>
</dbReference>
<reference evidence="2 3" key="1">
    <citation type="journal article" date="2021" name="Commun. Biol.">
        <title>The genome of Shorea leprosula (Dipterocarpaceae) highlights the ecological relevance of drought in aseasonal tropical rainforests.</title>
        <authorList>
            <person name="Ng K.K.S."/>
            <person name="Kobayashi M.J."/>
            <person name="Fawcett J.A."/>
            <person name="Hatakeyama M."/>
            <person name="Paape T."/>
            <person name="Ng C.H."/>
            <person name="Ang C.C."/>
            <person name="Tnah L.H."/>
            <person name="Lee C.T."/>
            <person name="Nishiyama T."/>
            <person name="Sese J."/>
            <person name="O'Brien M.J."/>
            <person name="Copetti D."/>
            <person name="Mohd Noor M.I."/>
            <person name="Ong R.C."/>
            <person name="Putra M."/>
            <person name="Sireger I.Z."/>
            <person name="Indrioko S."/>
            <person name="Kosugi Y."/>
            <person name="Izuno A."/>
            <person name="Isagi Y."/>
            <person name="Lee S.L."/>
            <person name="Shimizu K.K."/>
        </authorList>
    </citation>
    <scope>NUCLEOTIDE SEQUENCE [LARGE SCALE GENOMIC DNA]</scope>
    <source>
        <strain evidence="2">214</strain>
    </source>
</reference>